<evidence type="ECO:0000313" key="1">
    <source>
        <dbReference type="EMBL" id="GAI48614.1"/>
    </source>
</evidence>
<organism evidence="1">
    <name type="scientific">marine sediment metagenome</name>
    <dbReference type="NCBI Taxonomy" id="412755"/>
    <lineage>
        <taxon>unclassified sequences</taxon>
        <taxon>metagenomes</taxon>
        <taxon>ecological metagenomes</taxon>
    </lineage>
</organism>
<accession>X1QZA3</accession>
<name>X1QZA3_9ZZZZ</name>
<gene>
    <name evidence="1" type="ORF">S06H3_62473</name>
</gene>
<proteinExistence type="predicted"/>
<reference evidence="1" key="1">
    <citation type="journal article" date="2014" name="Front. Microbiol.">
        <title>High frequency of phylogenetically diverse reductive dehalogenase-homologous genes in deep subseafloor sedimentary metagenomes.</title>
        <authorList>
            <person name="Kawai M."/>
            <person name="Futagami T."/>
            <person name="Toyoda A."/>
            <person name="Takaki Y."/>
            <person name="Nishi S."/>
            <person name="Hori S."/>
            <person name="Arai W."/>
            <person name="Tsubouchi T."/>
            <person name="Morono Y."/>
            <person name="Uchiyama I."/>
            <person name="Ito T."/>
            <person name="Fujiyama A."/>
            <person name="Inagaki F."/>
            <person name="Takami H."/>
        </authorList>
    </citation>
    <scope>NUCLEOTIDE SEQUENCE</scope>
    <source>
        <strain evidence="1">Expedition CK06-06</strain>
    </source>
</reference>
<comment type="caution">
    <text evidence="1">The sequence shown here is derived from an EMBL/GenBank/DDBJ whole genome shotgun (WGS) entry which is preliminary data.</text>
</comment>
<feature type="non-terminal residue" evidence="1">
    <location>
        <position position="1"/>
    </location>
</feature>
<dbReference type="EMBL" id="BARV01041206">
    <property type="protein sequence ID" value="GAI48614.1"/>
    <property type="molecule type" value="Genomic_DNA"/>
</dbReference>
<dbReference type="AlphaFoldDB" id="X1QZA3"/>
<protein>
    <submittedName>
        <fullName evidence="1">Uncharacterized protein</fullName>
    </submittedName>
</protein>
<sequence>IEKGNFGFVDSLGGKLEGHTKLVCQLTVRDGLVLWDLNGLANEDWRKNRIVRPLWEGQPPTKK</sequence>